<accession>A0AAX6MMS9</accession>
<feature type="transmembrane region" description="Helical" evidence="5">
    <location>
        <begin position="188"/>
        <end position="212"/>
    </location>
</feature>
<comment type="caution">
    <text evidence="6">The sequence shown here is derived from an EMBL/GenBank/DDBJ whole genome shotgun (WGS) entry which is preliminary data.</text>
</comment>
<proteinExistence type="predicted"/>
<feature type="transmembrane region" description="Helical" evidence="5">
    <location>
        <begin position="293"/>
        <end position="313"/>
    </location>
</feature>
<dbReference type="GO" id="GO:0022857">
    <property type="term" value="F:transmembrane transporter activity"/>
    <property type="evidence" value="ECO:0007669"/>
    <property type="project" value="TreeGrafter"/>
</dbReference>
<evidence type="ECO:0000256" key="4">
    <source>
        <dbReference type="ARBA" id="ARBA00023136"/>
    </source>
</evidence>
<feature type="transmembrane region" description="Helical" evidence="5">
    <location>
        <begin position="154"/>
        <end position="176"/>
    </location>
</feature>
<evidence type="ECO:0000313" key="7">
    <source>
        <dbReference type="Proteomes" id="UP001369815"/>
    </source>
</evidence>
<protein>
    <submittedName>
        <fullName evidence="6">Uncharacterized protein</fullName>
    </submittedName>
</protein>
<dbReference type="InterPro" id="IPR036259">
    <property type="entry name" value="MFS_trans_sf"/>
</dbReference>
<feature type="transmembrane region" description="Helical" evidence="5">
    <location>
        <begin position="352"/>
        <end position="372"/>
    </location>
</feature>
<keyword evidence="4 5" id="KW-0472">Membrane</keyword>
<dbReference type="PANTHER" id="PTHR23501">
    <property type="entry name" value="MAJOR FACILITATOR SUPERFAMILY"/>
    <property type="match status" value="1"/>
</dbReference>
<keyword evidence="2 5" id="KW-0812">Transmembrane</keyword>
<feature type="transmembrane region" description="Helical" evidence="5">
    <location>
        <begin position="112"/>
        <end position="133"/>
    </location>
</feature>
<keyword evidence="3 5" id="KW-1133">Transmembrane helix</keyword>
<sequence length="409" mass="44423">MDLRAEQTNRSEDTETLAPASSISSLELEIARPELPLIRFWLFSIGGPIGAVSILLFYFTWPPPKYLPHSGNRSWRELDYIGSILLIAASVLVVFPFQNAAVLGGQWSKPVFIAPLIFGIILWLGLFTWSIFVDWRLNDIIDAALPMRLLRDRIYAAAVLNTLFLGFPYMLVIYAFPLRLQVVNDKSALIAGVMLLPMLGSSAVGSLLAGAINGKKDRIFETFFVATSLVVLGCGLLSTLSSSPELEKKALGFLVFVGLGFGMVVSTATMVATFHSSIRDHAPAQGLMAQVRVLGGSIGIAASSAILGVKLQAQRGPSHPDETPLLASGNSTLLQGELEATVQAYADAFNEDMRVCTIIGAVAILLTFGTFSRNRLTVAERRAQQVRERFGRRKDQSTQALADSAYVLD</sequence>
<feature type="transmembrane region" description="Helical" evidence="5">
    <location>
        <begin position="219"/>
        <end position="238"/>
    </location>
</feature>
<gene>
    <name evidence="6" type="ORF">Daesc_003891</name>
</gene>
<dbReference type="GO" id="GO:0005886">
    <property type="term" value="C:plasma membrane"/>
    <property type="evidence" value="ECO:0007669"/>
    <property type="project" value="TreeGrafter"/>
</dbReference>
<dbReference type="PANTHER" id="PTHR23501:SF43">
    <property type="entry name" value="MULTIDRUG TRANSPORTER, PUTATIVE (AFU_ORTHOLOGUE AFUA_6G03040)-RELATED"/>
    <property type="match status" value="1"/>
</dbReference>
<dbReference type="Proteomes" id="UP001369815">
    <property type="component" value="Unassembled WGS sequence"/>
</dbReference>
<evidence type="ECO:0000256" key="5">
    <source>
        <dbReference type="SAM" id="Phobius"/>
    </source>
</evidence>
<organism evidence="6 7">
    <name type="scientific">Daldinia eschscholtzii</name>
    <dbReference type="NCBI Taxonomy" id="292717"/>
    <lineage>
        <taxon>Eukaryota</taxon>
        <taxon>Fungi</taxon>
        <taxon>Dikarya</taxon>
        <taxon>Ascomycota</taxon>
        <taxon>Pezizomycotina</taxon>
        <taxon>Sordariomycetes</taxon>
        <taxon>Xylariomycetidae</taxon>
        <taxon>Xylariales</taxon>
        <taxon>Hypoxylaceae</taxon>
        <taxon>Daldinia</taxon>
    </lineage>
</organism>
<evidence type="ECO:0000256" key="3">
    <source>
        <dbReference type="ARBA" id="ARBA00022989"/>
    </source>
</evidence>
<comment type="subcellular location">
    <subcellularLocation>
        <location evidence="1">Membrane</location>
        <topology evidence="1">Multi-pass membrane protein</topology>
    </subcellularLocation>
</comment>
<reference evidence="6 7" key="1">
    <citation type="journal article" date="2024" name="Front Chem Biol">
        <title>Unveiling the potential of Daldinia eschscholtzii MFLUCC 19-0629 through bioactivity and bioinformatics studies for enhanced sustainable agriculture production.</title>
        <authorList>
            <person name="Brooks S."/>
            <person name="Weaver J.A."/>
            <person name="Klomchit A."/>
            <person name="Alharthi S.A."/>
            <person name="Onlamun T."/>
            <person name="Nurani R."/>
            <person name="Vong T.K."/>
            <person name="Alberti F."/>
            <person name="Greco C."/>
        </authorList>
    </citation>
    <scope>NUCLEOTIDE SEQUENCE [LARGE SCALE GENOMIC DNA]</scope>
    <source>
        <strain evidence="6">MFLUCC 19-0629</strain>
    </source>
</reference>
<evidence type="ECO:0000313" key="6">
    <source>
        <dbReference type="EMBL" id="KAK6953929.1"/>
    </source>
</evidence>
<feature type="transmembrane region" description="Helical" evidence="5">
    <location>
        <begin position="38"/>
        <end position="59"/>
    </location>
</feature>
<dbReference type="Gene3D" id="1.20.1250.20">
    <property type="entry name" value="MFS general substrate transporter like domains"/>
    <property type="match status" value="1"/>
</dbReference>
<feature type="transmembrane region" description="Helical" evidence="5">
    <location>
        <begin position="250"/>
        <end position="272"/>
    </location>
</feature>
<dbReference type="EMBL" id="JBANMG010000004">
    <property type="protein sequence ID" value="KAK6953929.1"/>
    <property type="molecule type" value="Genomic_DNA"/>
</dbReference>
<feature type="transmembrane region" description="Helical" evidence="5">
    <location>
        <begin position="80"/>
        <end position="100"/>
    </location>
</feature>
<evidence type="ECO:0000256" key="2">
    <source>
        <dbReference type="ARBA" id="ARBA00022692"/>
    </source>
</evidence>
<evidence type="ECO:0000256" key="1">
    <source>
        <dbReference type="ARBA" id="ARBA00004141"/>
    </source>
</evidence>
<name>A0AAX6MMS9_9PEZI</name>
<keyword evidence="7" id="KW-1185">Reference proteome</keyword>
<dbReference type="AlphaFoldDB" id="A0AAX6MMS9"/>
<dbReference type="SUPFAM" id="SSF103473">
    <property type="entry name" value="MFS general substrate transporter"/>
    <property type="match status" value="1"/>
</dbReference>